<comment type="similarity">
    <text evidence="1">Belongs to the sigma-70 factor family. ECF subfamily.</text>
</comment>
<dbReference type="InterPro" id="IPR014284">
    <property type="entry name" value="RNA_pol_sigma-70_dom"/>
</dbReference>
<dbReference type="InterPro" id="IPR013324">
    <property type="entry name" value="RNA_pol_sigma_r3/r4-like"/>
</dbReference>
<accession>A0A8J4EGN4</accession>
<dbReference type="InterPro" id="IPR007627">
    <property type="entry name" value="RNA_pol_sigma70_r2"/>
</dbReference>
<dbReference type="CDD" id="cd06171">
    <property type="entry name" value="Sigma70_r4"/>
    <property type="match status" value="1"/>
</dbReference>
<dbReference type="PANTHER" id="PTHR43133:SF50">
    <property type="entry name" value="ECF RNA POLYMERASE SIGMA FACTOR SIGM"/>
    <property type="match status" value="1"/>
</dbReference>
<reference evidence="8" key="1">
    <citation type="submission" date="2021-01" db="EMBL/GenBank/DDBJ databases">
        <title>Whole genome shotgun sequence of Virgisporangium ochraceum NBRC 16418.</title>
        <authorList>
            <person name="Komaki H."/>
            <person name="Tamura T."/>
        </authorList>
    </citation>
    <scope>NUCLEOTIDE SEQUENCE</scope>
    <source>
        <strain evidence="8">NBRC 16418</strain>
    </source>
</reference>
<evidence type="ECO:0000256" key="4">
    <source>
        <dbReference type="ARBA" id="ARBA00023125"/>
    </source>
</evidence>
<dbReference type="GO" id="GO:0003677">
    <property type="term" value="F:DNA binding"/>
    <property type="evidence" value="ECO:0007669"/>
    <property type="project" value="UniProtKB-KW"/>
</dbReference>
<dbReference type="Gene3D" id="1.10.1740.10">
    <property type="match status" value="1"/>
</dbReference>
<dbReference type="NCBIfam" id="TIGR02983">
    <property type="entry name" value="SigE-fam_strep"/>
    <property type="match status" value="1"/>
</dbReference>
<dbReference type="Gene3D" id="1.10.10.10">
    <property type="entry name" value="Winged helix-like DNA-binding domain superfamily/Winged helix DNA-binding domain"/>
    <property type="match status" value="1"/>
</dbReference>
<keyword evidence="5" id="KW-0804">Transcription</keyword>
<dbReference type="InterPro" id="IPR014325">
    <property type="entry name" value="RNA_pol_sigma-E_actinobac"/>
</dbReference>
<keyword evidence="9" id="KW-1185">Reference proteome</keyword>
<evidence type="ECO:0000313" key="9">
    <source>
        <dbReference type="Proteomes" id="UP000635606"/>
    </source>
</evidence>
<feature type="domain" description="RNA polymerase sigma-70 region 2" evidence="6">
    <location>
        <begin position="21"/>
        <end position="78"/>
    </location>
</feature>
<dbReference type="InterPro" id="IPR039425">
    <property type="entry name" value="RNA_pol_sigma-70-like"/>
</dbReference>
<comment type="caution">
    <text evidence="8">The sequence shown here is derived from an EMBL/GenBank/DDBJ whole genome shotgun (WGS) entry which is preliminary data.</text>
</comment>
<evidence type="ECO:0000256" key="2">
    <source>
        <dbReference type="ARBA" id="ARBA00023015"/>
    </source>
</evidence>
<feature type="domain" description="RNA polymerase sigma factor 70 region 4 type 2" evidence="7">
    <location>
        <begin position="102"/>
        <end position="154"/>
    </location>
</feature>
<evidence type="ECO:0000313" key="8">
    <source>
        <dbReference type="EMBL" id="GIJ71322.1"/>
    </source>
</evidence>
<dbReference type="GO" id="GO:0016987">
    <property type="term" value="F:sigma factor activity"/>
    <property type="evidence" value="ECO:0007669"/>
    <property type="project" value="UniProtKB-KW"/>
</dbReference>
<dbReference type="PANTHER" id="PTHR43133">
    <property type="entry name" value="RNA POLYMERASE ECF-TYPE SIGMA FACTO"/>
    <property type="match status" value="1"/>
</dbReference>
<proteinExistence type="inferred from homology"/>
<dbReference type="EMBL" id="BOPH01000088">
    <property type="protein sequence ID" value="GIJ71322.1"/>
    <property type="molecule type" value="Genomic_DNA"/>
</dbReference>
<name>A0A8J4EGN4_9ACTN</name>
<evidence type="ECO:0000259" key="6">
    <source>
        <dbReference type="Pfam" id="PF04542"/>
    </source>
</evidence>
<dbReference type="RefSeq" id="WP_203931204.1">
    <property type="nucleotide sequence ID" value="NZ_BOPH01000088.1"/>
</dbReference>
<dbReference type="SUPFAM" id="SSF88946">
    <property type="entry name" value="Sigma2 domain of RNA polymerase sigma factors"/>
    <property type="match status" value="1"/>
</dbReference>
<dbReference type="Pfam" id="PF04542">
    <property type="entry name" value="Sigma70_r2"/>
    <property type="match status" value="1"/>
</dbReference>
<evidence type="ECO:0000256" key="1">
    <source>
        <dbReference type="ARBA" id="ARBA00010641"/>
    </source>
</evidence>
<dbReference type="InterPro" id="IPR013325">
    <property type="entry name" value="RNA_pol_sigma_r2"/>
</dbReference>
<evidence type="ECO:0000256" key="5">
    <source>
        <dbReference type="ARBA" id="ARBA00023163"/>
    </source>
</evidence>
<dbReference type="Pfam" id="PF08281">
    <property type="entry name" value="Sigma70_r4_2"/>
    <property type="match status" value="1"/>
</dbReference>
<dbReference type="Proteomes" id="UP000635606">
    <property type="component" value="Unassembled WGS sequence"/>
</dbReference>
<keyword evidence="2" id="KW-0805">Transcription regulation</keyword>
<sequence>MHGEQERAFVEYVSARRTAWHREAYLLCGDGHLADDIVQSAATVLYRHWRRARAADNLDAYVRRILVHKYLDEVRRSRLRTWLTPAPPERPAPPSGDVEERDSLRAALARLPRSQRTVLVLRFFCDLSVAETAATLRCSDSNIKNHTSRGLAALRRVLDVDHTAR</sequence>
<dbReference type="GO" id="GO:0006352">
    <property type="term" value="P:DNA-templated transcription initiation"/>
    <property type="evidence" value="ECO:0007669"/>
    <property type="project" value="InterPro"/>
</dbReference>
<protein>
    <submittedName>
        <fullName evidence="8">RNA polymerase sigma24 factor</fullName>
    </submittedName>
</protein>
<organism evidence="8 9">
    <name type="scientific">Virgisporangium ochraceum</name>
    <dbReference type="NCBI Taxonomy" id="65505"/>
    <lineage>
        <taxon>Bacteria</taxon>
        <taxon>Bacillati</taxon>
        <taxon>Actinomycetota</taxon>
        <taxon>Actinomycetes</taxon>
        <taxon>Micromonosporales</taxon>
        <taxon>Micromonosporaceae</taxon>
        <taxon>Virgisporangium</taxon>
    </lineage>
</organism>
<dbReference type="SUPFAM" id="SSF88659">
    <property type="entry name" value="Sigma3 and sigma4 domains of RNA polymerase sigma factors"/>
    <property type="match status" value="1"/>
</dbReference>
<dbReference type="InterPro" id="IPR013249">
    <property type="entry name" value="RNA_pol_sigma70_r4_t2"/>
</dbReference>
<evidence type="ECO:0000259" key="7">
    <source>
        <dbReference type="Pfam" id="PF08281"/>
    </source>
</evidence>
<evidence type="ECO:0000256" key="3">
    <source>
        <dbReference type="ARBA" id="ARBA00023082"/>
    </source>
</evidence>
<dbReference type="AlphaFoldDB" id="A0A8J4EGN4"/>
<keyword evidence="3" id="KW-0731">Sigma factor</keyword>
<keyword evidence="4" id="KW-0238">DNA-binding</keyword>
<dbReference type="NCBIfam" id="TIGR02937">
    <property type="entry name" value="sigma70-ECF"/>
    <property type="match status" value="1"/>
</dbReference>
<dbReference type="InterPro" id="IPR036388">
    <property type="entry name" value="WH-like_DNA-bd_sf"/>
</dbReference>
<gene>
    <name evidence="8" type="ORF">Voc01_062390</name>
</gene>